<organism evidence="1 2">
    <name type="scientific">Halorubrum glutamatedens</name>
    <dbReference type="NCBI Taxonomy" id="2707018"/>
    <lineage>
        <taxon>Archaea</taxon>
        <taxon>Methanobacteriati</taxon>
        <taxon>Methanobacteriota</taxon>
        <taxon>Stenosarchaea group</taxon>
        <taxon>Halobacteria</taxon>
        <taxon>Halobacteriales</taxon>
        <taxon>Haloferacaceae</taxon>
        <taxon>Halorubrum</taxon>
    </lineage>
</organism>
<evidence type="ECO:0000313" key="2">
    <source>
        <dbReference type="Proteomes" id="UP001596145"/>
    </source>
</evidence>
<name>A0ABD5QWF6_9EURY</name>
<dbReference type="EMBL" id="JBHSKV010000024">
    <property type="protein sequence ID" value="MFC5136467.1"/>
    <property type="molecule type" value="Genomic_DNA"/>
</dbReference>
<dbReference type="Proteomes" id="UP001596145">
    <property type="component" value="Unassembled WGS sequence"/>
</dbReference>
<reference evidence="1 2" key="1">
    <citation type="journal article" date="2019" name="Int. J. Syst. Evol. Microbiol.">
        <title>The Global Catalogue of Microorganisms (GCM) 10K type strain sequencing project: providing services to taxonomists for standard genome sequencing and annotation.</title>
        <authorList>
            <consortium name="The Broad Institute Genomics Platform"/>
            <consortium name="The Broad Institute Genome Sequencing Center for Infectious Disease"/>
            <person name="Wu L."/>
            <person name="Ma J."/>
        </authorList>
    </citation>
    <scope>NUCLEOTIDE SEQUENCE [LARGE SCALE GENOMIC DNA]</scope>
    <source>
        <strain evidence="1 2">CGMCC 1.16026</strain>
    </source>
</reference>
<sequence>MPSRRSLLGRLGTVGLLGTSIAGLAAGSAAGSTPGSVATTGRNAPYDASRLADGDTTLTATVDPAAVSTVGLPKPWSTRLSAATARADVSLSEVDSISGSVALSGETVEGAAVVRGSFDSDRLVAAVQDRGRWSTVRTRTAGGTGGSVRRFRGREEPYAVAVSDAELVVGYAPTVDRAAAHVRAGVETGTTAGTDAATRTDATVAGNAPIPSLLSGDVVVYADLGESGRSRLRAVLSGAPEALRASVEAAGSIGVAVGVDGGIGLRYAATLDPARLTRGRLRRISGSVDSGGVLDDATVGVRGRTVVVDATTTREELFSLHDDLRSARVDAVGTGSEG</sequence>
<keyword evidence="2" id="KW-1185">Reference proteome</keyword>
<evidence type="ECO:0000313" key="1">
    <source>
        <dbReference type="EMBL" id="MFC5136467.1"/>
    </source>
</evidence>
<proteinExistence type="predicted"/>
<protein>
    <submittedName>
        <fullName evidence="1">Uncharacterized protein</fullName>
    </submittedName>
</protein>
<dbReference type="InterPro" id="IPR006311">
    <property type="entry name" value="TAT_signal"/>
</dbReference>
<dbReference type="PROSITE" id="PS51318">
    <property type="entry name" value="TAT"/>
    <property type="match status" value="1"/>
</dbReference>
<dbReference type="AlphaFoldDB" id="A0ABD5QWF6"/>
<dbReference type="RefSeq" id="WP_122104737.1">
    <property type="nucleotide sequence ID" value="NZ_JBHSKV010000024.1"/>
</dbReference>
<accession>A0ABD5QWF6</accession>
<gene>
    <name evidence="1" type="ORF">ACFPJA_17300</name>
</gene>
<comment type="caution">
    <text evidence="1">The sequence shown here is derived from an EMBL/GenBank/DDBJ whole genome shotgun (WGS) entry which is preliminary data.</text>
</comment>